<dbReference type="AlphaFoldDB" id="A0A4C1VVI4"/>
<accession>A0A4C1VVI4</accession>
<name>A0A4C1VVI4_EUMVA</name>
<dbReference type="EMBL" id="BGZK01000408">
    <property type="protein sequence ID" value="GBP41914.1"/>
    <property type="molecule type" value="Genomic_DNA"/>
</dbReference>
<gene>
    <name evidence="2" type="ORF">EVAR_31677_1</name>
</gene>
<evidence type="ECO:0000313" key="3">
    <source>
        <dbReference type="Proteomes" id="UP000299102"/>
    </source>
</evidence>
<keyword evidence="3" id="KW-1185">Reference proteome</keyword>
<evidence type="ECO:0000313" key="2">
    <source>
        <dbReference type="EMBL" id="GBP41914.1"/>
    </source>
</evidence>
<reference evidence="2 3" key="1">
    <citation type="journal article" date="2019" name="Commun. Biol.">
        <title>The bagworm genome reveals a unique fibroin gene that provides high tensile strength.</title>
        <authorList>
            <person name="Kono N."/>
            <person name="Nakamura H."/>
            <person name="Ohtoshi R."/>
            <person name="Tomita M."/>
            <person name="Numata K."/>
            <person name="Arakawa K."/>
        </authorList>
    </citation>
    <scope>NUCLEOTIDE SEQUENCE [LARGE SCALE GENOMIC DNA]</scope>
</reference>
<comment type="caution">
    <text evidence="2">The sequence shown here is derived from an EMBL/GenBank/DDBJ whole genome shotgun (WGS) entry which is preliminary data.</text>
</comment>
<sequence length="112" mass="13120">MRIREHDVIVRRTGEPPTPSRAGYATSCVQARHPQDERARDRERRRLHDGISSSRLRIGNGSPWEHENIMESYYDFRAFSFDISLTEFTDSWSPLHQYYLVTSANSIHAIEQ</sequence>
<feature type="compositionally biased region" description="Basic and acidic residues" evidence="1">
    <location>
        <begin position="33"/>
        <end position="49"/>
    </location>
</feature>
<feature type="compositionally biased region" description="Basic and acidic residues" evidence="1">
    <location>
        <begin position="1"/>
        <end position="14"/>
    </location>
</feature>
<feature type="region of interest" description="Disordered" evidence="1">
    <location>
        <begin position="1"/>
        <end position="51"/>
    </location>
</feature>
<organism evidence="2 3">
    <name type="scientific">Eumeta variegata</name>
    <name type="common">Bagworm moth</name>
    <name type="synonym">Eumeta japonica</name>
    <dbReference type="NCBI Taxonomy" id="151549"/>
    <lineage>
        <taxon>Eukaryota</taxon>
        <taxon>Metazoa</taxon>
        <taxon>Ecdysozoa</taxon>
        <taxon>Arthropoda</taxon>
        <taxon>Hexapoda</taxon>
        <taxon>Insecta</taxon>
        <taxon>Pterygota</taxon>
        <taxon>Neoptera</taxon>
        <taxon>Endopterygota</taxon>
        <taxon>Lepidoptera</taxon>
        <taxon>Glossata</taxon>
        <taxon>Ditrysia</taxon>
        <taxon>Tineoidea</taxon>
        <taxon>Psychidae</taxon>
        <taxon>Oiketicinae</taxon>
        <taxon>Eumeta</taxon>
    </lineage>
</organism>
<protein>
    <submittedName>
        <fullName evidence="2">Uncharacterized protein</fullName>
    </submittedName>
</protein>
<dbReference type="Proteomes" id="UP000299102">
    <property type="component" value="Unassembled WGS sequence"/>
</dbReference>
<evidence type="ECO:0000256" key="1">
    <source>
        <dbReference type="SAM" id="MobiDB-lite"/>
    </source>
</evidence>
<proteinExistence type="predicted"/>